<feature type="transmembrane region" description="Helical" evidence="17">
    <location>
        <begin position="486"/>
        <end position="505"/>
    </location>
</feature>
<dbReference type="Proteomes" id="UP000192596">
    <property type="component" value="Unassembled WGS sequence"/>
</dbReference>
<dbReference type="GO" id="GO:0006166">
    <property type="term" value="P:purine ribonucleoside salvage"/>
    <property type="evidence" value="ECO:0007669"/>
    <property type="project" value="UniProtKB-KW"/>
</dbReference>
<reference evidence="20" key="1">
    <citation type="submission" date="2017-03" db="EMBL/GenBank/DDBJ databases">
        <title>Genomes of endolithic fungi from Antarctica.</title>
        <authorList>
            <person name="Coleine C."/>
            <person name="Masonjones S."/>
            <person name="Stajich J.E."/>
        </authorList>
    </citation>
    <scope>NUCLEOTIDE SEQUENCE [LARGE SCALE GENOMIC DNA]</scope>
    <source>
        <strain evidence="20">CCFEE 5527</strain>
    </source>
</reference>
<accession>A0A1V8TSF6</accession>
<dbReference type="HAMAP" id="MF_00004">
    <property type="entry name" value="Aden_phosphoribosyltr"/>
    <property type="match status" value="1"/>
</dbReference>
<protein>
    <recommendedName>
        <fullName evidence="8">adenine phosphoribosyltransferase</fullName>
        <ecNumber evidence="8">2.4.2.7</ecNumber>
    </recommendedName>
</protein>
<comment type="subcellular location">
    <subcellularLocation>
        <location evidence="4">Cytoplasm</location>
    </subcellularLocation>
    <subcellularLocation>
        <location evidence="3">Membrane</location>
        <topology evidence="3">Multi-pass membrane protein</topology>
    </subcellularLocation>
</comment>
<dbReference type="AlphaFoldDB" id="A0A1V8TSF6"/>
<dbReference type="CDD" id="cd06223">
    <property type="entry name" value="PRTases_typeI"/>
    <property type="match status" value="1"/>
</dbReference>
<evidence type="ECO:0000256" key="9">
    <source>
        <dbReference type="ARBA" id="ARBA00022490"/>
    </source>
</evidence>
<keyword evidence="12 17" id="KW-0812">Transmembrane</keyword>
<dbReference type="STRING" id="1507870.A0A1V8TSF6"/>
<dbReference type="GO" id="GO:0006168">
    <property type="term" value="P:adenine salvage"/>
    <property type="evidence" value="ECO:0007669"/>
    <property type="project" value="InterPro"/>
</dbReference>
<dbReference type="PANTHER" id="PTHR32315:SF3">
    <property type="entry name" value="ADENINE PHOSPHORIBOSYLTRANSFERASE"/>
    <property type="match status" value="1"/>
</dbReference>
<feature type="compositionally biased region" description="Basic and acidic residues" evidence="16">
    <location>
        <begin position="292"/>
        <end position="311"/>
    </location>
</feature>
<evidence type="ECO:0000256" key="5">
    <source>
        <dbReference type="ARBA" id="ARBA00004659"/>
    </source>
</evidence>
<dbReference type="Pfam" id="PF00156">
    <property type="entry name" value="Pribosyltran"/>
    <property type="match status" value="1"/>
</dbReference>
<dbReference type="InterPro" id="IPR029057">
    <property type="entry name" value="PRTase-like"/>
</dbReference>
<organism evidence="19 20">
    <name type="scientific">Cryoendolithus antarcticus</name>
    <dbReference type="NCBI Taxonomy" id="1507870"/>
    <lineage>
        <taxon>Eukaryota</taxon>
        <taxon>Fungi</taxon>
        <taxon>Dikarya</taxon>
        <taxon>Ascomycota</taxon>
        <taxon>Pezizomycotina</taxon>
        <taxon>Dothideomycetes</taxon>
        <taxon>Dothideomycetidae</taxon>
        <taxon>Cladosporiales</taxon>
        <taxon>Cladosporiaceae</taxon>
        <taxon>Cryoendolithus</taxon>
    </lineage>
</organism>
<dbReference type="GO" id="GO:0002055">
    <property type="term" value="F:adenine binding"/>
    <property type="evidence" value="ECO:0007669"/>
    <property type="project" value="TreeGrafter"/>
</dbReference>
<evidence type="ECO:0000256" key="11">
    <source>
        <dbReference type="ARBA" id="ARBA00022679"/>
    </source>
</evidence>
<dbReference type="PANTHER" id="PTHR32315">
    <property type="entry name" value="ADENINE PHOSPHORIBOSYLTRANSFERASE"/>
    <property type="match status" value="1"/>
</dbReference>
<dbReference type="NCBIfam" id="TIGR01090">
    <property type="entry name" value="apt"/>
    <property type="match status" value="1"/>
</dbReference>
<feature type="transmembrane region" description="Helical" evidence="17">
    <location>
        <begin position="449"/>
        <end position="474"/>
    </location>
</feature>
<evidence type="ECO:0000256" key="7">
    <source>
        <dbReference type="ARBA" id="ARBA00011738"/>
    </source>
</evidence>
<evidence type="ECO:0000313" key="19">
    <source>
        <dbReference type="EMBL" id="OQO14257.1"/>
    </source>
</evidence>
<dbReference type="Gene3D" id="3.40.50.2020">
    <property type="match status" value="1"/>
</dbReference>
<evidence type="ECO:0000313" key="20">
    <source>
        <dbReference type="Proteomes" id="UP000192596"/>
    </source>
</evidence>
<evidence type="ECO:0000256" key="13">
    <source>
        <dbReference type="ARBA" id="ARBA00022726"/>
    </source>
</evidence>
<dbReference type="InterPro" id="IPR050054">
    <property type="entry name" value="UPRTase/APRTase"/>
</dbReference>
<feature type="transmembrane region" description="Helical" evidence="17">
    <location>
        <begin position="343"/>
        <end position="365"/>
    </location>
</feature>
<evidence type="ECO:0000256" key="15">
    <source>
        <dbReference type="ARBA" id="ARBA00023136"/>
    </source>
</evidence>
<dbReference type="UniPathway" id="UPA00588">
    <property type="reaction ID" value="UER00646"/>
</dbReference>
<name>A0A1V8TSF6_9PEZI</name>
<evidence type="ECO:0000259" key="18">
    <source>
        <dbReference type="Pfam" id="PF00156"/>
    </source>
</evidence>
<dbReference type="EC" id="2.4.2.7" evidence="8"/>
<keyword evidence="10" id="KW-0328">Glycosyltransferase</keyword>
<dbReference type="InterPro" id="IPR005764">
    <property type="entry name" value="Ade_phspho_trans"/>
</dbReference>
<comment type="similarity">
    <text evidence="6">Belongs to the purine/pyrimidine phosphoribosyltransferase family.</text>
</comment>
<feature type="compositionally biased region" description="Low complexity" evidence="16">
    <location>
        <begin position="90"/>
        <end position="103"/>
    </location>
</feature>
<sequence>MPDSANSKPVLNTHAEGEHPPHSLPGSTAPATQGADKASTASHPHDSKPDPTTGGEKGILHPSDGKAPGATREELLSGKNSSQDAERGLPTASATSASQQPSSEKPQLPALVKTLRSNLRQYPDFPQPGILFEDILPLFASPKLFETLLTALELLITSHLGKDPRIDVVVGLESRGFLFGPALALRLGAGFVPVRKPGKLPGTVKSVGFQKEYGGDSFEMQADAVKSGQRVLIADDIIATGGSAAAAGDLVRQLGGELVGYVFMMELEFLKGRDKLDVEVFTLFSGQEEGLDSKAKDSESKETEQEREQKRVKMSGNKAEEVEFPMGMIKEPADDWDNWRNSWGNWLVFFLLSLLALICSILSLWPQPIGNLVRRSTDGLTTDWPFWIVVGAMHQVRLAPYTPHNGSRKSMLMLSQVGGGVLMASSKVIQDQFEARKGGWAIIGHENLGLFGLILPLHAMILGLTTLVQTNLLPPRTSKLSQTSSVLIWLCVAASVASLLAIPLTSKRQLSMDGDGWWQWVDLVSLLMIYALVVATDSFN</sequence>
<feature type="transmembrane region" description="Helical" evidence="17">
    <location>
        <begin position="517"/>
        <end position="535"/>
    </location>
</feature>
<evidence type="ECO:0000256" key="1">
    <source>
        <dbReference type="ARBA" id="ARBA00000868"/>
    </source>
</evidence>
<gene>
    <name evidence="19" type="ORF">B0A48_01133</name>
</gene>
<comment type="subunit">
    <text evidence="7">Homodimer.</text>
</comment>
<dbReference type="InterPro" id="IPR006603">
    <property type="entry name" value="PQ-loop_rpt"/>
</dbReference>
<comment type="catalytic activity">
    <reaction evidence="1">
        <text>AMP + diphosphate = 5-phospho-alpha-D-ribose 1-diphosphate + adenine</text>
        <dbReference type="Rhea" id="RHEA:16609"/>
        <dbReference type="ChEBI" id="CHEBI:16708"/>
        <dbReference type="ChEBI" id="CHEBI:33019"/>
        <dbReference type="ChEBI" id="CHEBI:58017"/>
        <dbReference type="ChEBI" id="CHEBI:456215"/>
        <dbReference type="EC" id="2.4.2.7"/>
    </reaction>
</comment>
<evidence type="ECO:0000256" key="3">
    <source>
        <dbReference type="ARBA" id="ARBA00004141"/>
    </source>
</evidence>
<evidence type="ECO:0000256" key="10">
    <source>
        <dbReference type="ARBA" id="ARBA00022676"/>
    </source>
</evidence>
<evidence type="ECO:0000256" key="17">
    <source>
        <dbReference type="SAM" id="Phobius"/>
    </source>
</evidence>
<dbReference type="SUPFAM" id="SSF53271">
    <property type="entry name" value="PRTase-like"/>
    <property type="match status" value="1"/>
</dbReference>
<evidence type="ECO:0000256" key="16">
    <source>
        <dbReference type="SAM" id="MobiDB-lite"/>
    </source>
</evidence>
<keyword evidence="9" id="KW-0963">Cytoplasm</keyword>
<comment type="pathway">
    <text evidence="5">Purine metabolism; AMP biosynthesis via salvage pathway; AMP from adenine: step 1/1.</text>
</comment>
<dbReference type="GO" id="GO:0005737">
    <property type="term" value="C:cytoplasm"/>
    <property type="evidence" value="ECO:0007669"/>
    <property type="project" value="UniProtKB-SubCell"/>
</dbReference>
<feature type="region of interest" description="Disordered" evidence="16">
    <location>
        <begin position="1"/>
        <end position="108"/>
    </location>
</feature>
<feature type="region of interest" description="Disordered" evidence="16">
    <location>
        <begin position="292"/>
        <end position="315"/>
    </location>
</feature>
<feature type="compositionally biased region" description="Polar residues" evidence="16">
    <location>
        <begin position="1"/>
        <end position="10"/>
    </location>
</feature>
<dbReference type="GO" id="GO:0003999">
    <property type="term" value="F:adenine phosphoribosyltransferase activity"/>
    <property type="evidence" value="ECO:0007669"/>
    <property type="project" value="UniProtKB-EC"/>
</dbReference>
<evidence type="ECO:0000256" key="2">
    <source>
        <dbReference type="ARBA" id="ARBA00003968"/>
    </source>
</evidence>
<dbReference type="GO" id="GO:0016020">
    <property type="term" value="C:membrane"/>
    <property type="evidence" value="ECO:0007669"/>
    <property type="project" value="UniProtKB-SubCell"/>
</dbReference>
<evidence type="ECO:0000256" key="6">
    <source>
        <dbReference type="ARBA" id="ARBA00008391"/>
    </source>
</evidence>
<dbReference type="OrthoDB" id="363185at2759"/>
<keyword evidence="20" id="KW-1185">Reference proteome</keyword>
<keyword evidence="11" id="KW-0808">Transferase</keyword>
<evidence type="ECO:0000256" key="12">
    <source>
        <dbReference type="ARBA" id="ARBA00022692"/>
    </source>
</evidence>
<dbReference type="NCBIfam" id="NF002636">
    <property type="entry name" value="PRK02304.1-5"/>
    <property type="match status" value="1"/>
</dbReference>
<keyword evidence="14 17" id="KW-1133">Transmembrane helix</keyword>
<keyword evidence="13" id="KW-0660">Purine salvage</keyword>
<proteinExistence type="inferred from homology"/>
<comment type="caution">
    <text evidence="19">The sequence shown here is derived from an EMBL/GenBank/DDBJ whole genome shotgun (WGS) entry which is preliminary data.</text>
</comment>
<dbReference type="GO" id="GO:0044209">
    <property type="term" value="P:AMP salvage"/>
    <property type="evidence" value="ECO:0007669"/>
    <property type="project" value="UniProtKB-UniPathway"/>
</dbReference>
<dbReference type="EMBL" id="NAJO01000002">
    <property type="protein sequence ID" value="OQO14257.1"/>
    <property type="molecule type" value="Genomic_DNA"/>
</dbReference>
<keyword evidence="15 17" id="KW-0472">Membrane</keyword>
<dbReference type="GO" id="GO:0016208">
    <property type="term" value="F:AMP binding"/>
    <property type="evidence" value="ECO:0007669"/>
    <property type="project" value="TreeGrafter"/>
</dbReference>
<comment type="function">
    <text evidence="2">Catalyzes a salvage reaction resulting in the formation of AMP, that is energically less costly than de novo synthesis.</text>
</comment>
<feature type="domain" description="Phosphoribosyltransferase" evidence="18">
    <location>
        <begin position="164"/>
        <end position="265"/>
    </location>
</feature>
<dbReference type="InParanoid" id="A0A1V8TSF6"/>
<dbReference type="Pfam" id="PF04193">
    <property type="entry name" value="PQ-loop"/>
    <property type="match status" value="1"/>
</dbReference>
<dbReference type="FunCoup" id="A0A1V8TSF6">
    <property type="interactions" value="1050"/>
</dbReference>
<dbReference type="FunFam" id="3.40.50.2020:FF:000004">
    <property type="entry name" value="Adenine phosphoribosyltransferase"/>
    <property type="match status" value="1"/>
</dbReference>
<evidence type="ECO:0000256" key="14">
    <source>
        <dbReference type="ARBA" id="ARBA00022989"/>
    </source>
</evidence>
<evidence type="ECO:0000256" key="4">
    <source>
        <dbReference type="ARBA" id="ARBA00004496"/>
    </source>
</evidence>
<dbReference type="InterPro" id="IPR000836">
    <property type="entry name" value="PRTase_dom"/>
</dbReference>
<evidence type="ECO:0000256" key="8">
    <source>
        <dbReference type="ARBA" id="ARBA00011893"/>
    </source>
</evidence>